<gene>
    <name evidence="2" type="ORF">RM573_11995</name>
</gene>
<feature type="domain" description="Calcineurin-like phosphoesterase" evidence="1">
    <location>
        <begin position="12"/>
        <end position="255"/>
    </location>
</feature>
<protein>
    <submittedName>
        <fullName evidence="2">Metallophosphoesterase</fullName>
    </submittedName>
</protein>
<comment type="caution">
    <text evidence="2">The sequence shown here is derived from an EMBL/GenBank/DDBJ whole genome shotgun (WGS) entry which is preliminary data.</text>
</comment>
<organism evidence="2 3">
    <name type="scientific">Thalassotalea castellviae</name>
    <dbReference type="NCBI Taxonomy" id="3075612"/>
    <lineage>
        <taxon>Bacteria</taxon>
        <taxon>Pseudomonadati</taxon>
        <taxon>Pseudomonadota</taxon>
        <taxon>Gammaproteobacteria</taxon>
        <taxon>Alteromonadales</taxon>
        <taxon>Colwelliaceae</taxon>
        <taxon>Thalassotalea</taxon>
    </lineage>
</organism>
<dbReference type="RefSeq" id="WP_311582161.1">
    <property type="nucleotide sequence ID" value="NZ_JAVRIF010000006.1"/>
</dbReference>
<name>A0ABU3A2X1_9GAMM</name>
<proteinExistence type="predicted"/>
<evidence type="ECO:0000313" key="2">
    <source>
        <dbReference type="EMBL" id="MDT0604319.1"/>
    </source>
</evidence>
<dbReference type="Gene3D" id="3.60.21.10">
    <property type="match status" value="1"/>
</dbReference>
<dbReference type="InterPro" id="IPR029052">
    <property type="entry name" value="Metallo-depent_PP-like"/>
</dbReference>
<dbReference type="SUPFAM" id="SSF56300">
    <property type="entry name" value="Metallo-dependent phosphatases"/>
    <property type="match status" value="1"/>
</dbReference>
<accession>A0ABU3A2X1</accession>
<sequence>MNNNIVSKGGVRALIMSDLHLEYEPWAGVRKPGGSLPLRPPATSFDLIILAGDISTAGDRHHETNKFVPELYCRLLDYLEELNSYNKPILFVNGNHEYYYSSNFGNLKESLSQRLEAPAYSNIHLLDRSAFEYQGITFIGATLWTDFDNKNKDEMAKAKIKMSDYDVIAPPKPPPDEKHYKITPQNVYDEHYSDLLYITEQLENSSAKNCVVITHHAPVEHHELSLDLPSAYQSDLSSVISKLKPLAWVHGHIHQSIDKTVVDTRILCNPRGYIAHKRKNSNGNIVEEPARLNPNFKPDFIVNFNIQGK</sequence>
<dbReference type="PANTHER" id="PTHR37844:SF2">
    <property type="entry name" value="SER_THR PROTEIN PHOSPHATASE SUPERFAMILY (AFU_ORTHOLOGUE AFUA_1G14840)"/>
    <property type="match status" value="1"/>
</dbReference>
<keyword evidence="3" id="KW-1185">Reference proteome</keyword>
<dbReference type="Proteomes" id="UP001266357">
    <property type="component" value="Unassembled WGS sequence"/>
</dbReference>
<dbReference type="Pfam" id="PF00149">
    <property type="entry name" value="Metallophos"/>
    <property type="match status" value="1"/>
</dbReference>
<evidence type="ECO:0000259" key="1">
    <source>
        <dbReference type="Pfam" id="PF00149"/>
    </source>
</evidence>
<reference evidence="2 3" key="1">
    <citation type="submission" date="2023-09" db="EMBL/GenBank/DDBJ databases">
        <authorList>
            <person name="Rey-Velasco X."/>
        </authorList>
    </citation>
    <scope>NUCLEOTIDE SEQUENCE [LARGE SCALE GENOMIC DNA]</scope>
    <source>
        <strain evidence="2 3">W431</strain>
    </source>
</reference>
<dbReference type="PANTHER" id="PTHR37844">
    <property type="entry name" value="SER/THR PROTEIN PHOSPHATASE SUPERFAMILY (AFU_ORTHOLOGUE AFUA_1G14840)"/>
    <property type="match status" value="1"/>
</dbReference>
<evidence type="ECO:0000313" key="3">
    <source>
        <dbReference type="Proteomes" id="UP001266357"/>
    </source>
</evidence>
<dbReference type="EMBL" id="JAVRIF010000006">
    <property type="protein sequence ID" value="MDT0604319.1"/>
    <property type="molecule type" value="Genomic_DNA"/>
</dbReference>
<dbReference type="InterPro" id="IPR004843">
    <property type="entry name" value="Calcineurin-like_PHP"/>
</dbReference>